<feature type="region of interest" description="Disordered" evidence="4">
    <location>
        <begin position="1"/>
        <end position="21"/>
    </location>
</feature>
<feature type="domain" description="S1 motif" evidence="5">
    <location>
        <begin position="211"/>
        <end position="283"/>
    </location>
</feature>
<feature type="compositionally biased region" description="Basic and acidic residues" evidence="4">
    <location>
        <begin position="1"/>
        <end position="10"/>
    </location>
</feature>
<evidence type="ECO:0000256" key="3">
    <source>
        <dbReference type="ARBA" id="ARBA00023274"/>
    </source>
</evidence>
<dbReference type="InterPro" id="IPR050437">
    <property type="entry name" value="Ribos_protein_bS1-like"/>
</dbReference>
<accession>A0A2M7TP86</accession>
<reference evidence="7" key="1">
    <citation type="submission" date="2017-09" db="EMBL/GenBank/DDBJ databases">
        <title>Depth-based differentiation of microbial function through sediment-hosted aquifers and enrichment of novel symbionts in the deep terrestrial subsurface.</title>
        <authorList>
            <person name="Probst A.J."/>
            <person name="Ladd B."/>
            <person name="Jarett J.K."/>
            <person name="Geller-Mcgrath D.E."/>
            <person name="Sieber C.M.K."/>
            <person name="Emerson J.B."/>
            <person name="Anantharaman K."/>
            <person name="Thomas B.C."/>
            <person name="Malmstrom R."/>
            <person name="Stieglmeier M."/>
            <person name="Klingl A."/>
            <person name="Woyke T."/>
            <person name="Ryan C.M."/>
            <person name="Banfield J.F."/>
        </authorList>
    </citation>
    <scope>NUCLEOTIDE SEQUENCE [LARGE SCALE GENOMIC DNA]</scope>
</reference>
<name>A0A2M7TP86_9BACT</name>
<dbReference type="Pfam" id="PF00575">
    <property type="entry name" value="S1"/>
    <property type="match status" value="5"/>
</dbReference>
<evidence type="ECO:0000256" key="4">
    <source>
        <dbReference type="SAM" id="MobiDB-lite"/>
    </source>
</evidence>
<dbReference type="GO" id="GO:0003729">
    <property type="term" value="F:mRNA binding"/>
    <property type="evidence" value="ECO:0007669"/>
    <property type="project" value="TreeGrafter"/>
</dbReference>
<dbReference type="InterPro" id="IPR035104">
    <property type="entry name" value="Ribosomal_protein_S1-like"/>
</dbReference>
<feature type="domain" description="S1 motif" evidence="5">
    <location>
        <begin position="39"/>
        <end position="106"/>
    </location>
</feature>
<dbReference type="Proteomes" id="UP000229753">
    <property type="component" value="Unassembled WGS sequence"/>
</dbReference>
<sequence>MPKAKKETRQRTKKTSKKTEATSMDDLLKNYSWHGFKKGEVVEGIITEKNNKAVWVDIGAKTDGLILTKELRVARDFVKRLKVGDKLKVSIFQSENENGYPLLSFRKTLNNFVWGEFEEKLKTGEPIKVRGKEINRGGLVVDVNGFFGFIPTSCFGAKAAGKTRDLINKSFEAKIIEVDKEKNRLILSEKEVSEKGLIKEQKEALGKIKVGDVFDGEITGVMPFGLFVKVKIGKYPLEGLVHISEISWEKVDDPNKFYKQGDKVKVKTLIADEKTGKVNFSLKQLQEDPWVEIEKEYSVDAKIKGEVIRIAPFGVFVALDKGIEGLIHISKIPAEKALKVGDKVDCFVESIDKEARKMSLGLVLNSEISWEKVDDPNKFYKQGDKVKVKTLIADEKTGKVNFSLKQLQEDPWVEIEKEYSVDAKIKGEVIRIAPFGVFVALDKGIEGLIHISKIPAEKALKVGDKVDCFVESIDKEARKMSLGLVLKEKPIGYK</sequence>
<feature type="domain" description="S1 motif" evidence="5">
    <location>
        <begin position="361"/>
        <end position="405"/>
    </location>
</feature>
<dbReference type="GO" id="GO:0006412">
    <property type="term" value="P:translation"/>
    <property type="evidence" value="ECO:0007669"/>
    <property type="project" value="TreeGrafter"/>
</dbReference>
<dbReference type="Gene3D" id="2.40.50.140">
    <property type="entry name" value="Nucleic acid-binding proteins"/>
    <property type="match status" value="6"/>
</dbReference>
<dbReference type="EMBL" id="PFNO01000023">
    <property type="protein sequence ID" value="PIZ50009.1"/>
    <property type="molecule type" value="Genomic_DNA"/>
</dbReference>
<dbReference type="AlphaFoldDB" id="A0A2M7TP86"/>
<evidence type="ECO:0000313" key="6">
    <source>
        <dbReference type="EMBL" id="PIZ50009.1"/>
    </source>
</evidence>
<dbReference type="CDD" id="cd04465">
    <property type="entry name" value="S1_RPS1_repeat_ec2_hs2"/>
    <property type="match status" value="1"/>
</dbReference>
<keyword evidence="3" id="KW-0687">Ribonucleoprotein</keyword>
<protein>
    <recommendedName>
        <fullName evidence="5">S1 motif domain-containing protein</fullName>
    </recommendedName>
</protein>
<feature type="domain" description="S1 motif" evidence="5">
    <location>
        <begin position="124"/>
        <end position="190"/>
    </location>
</feature>
<organism evidence="6 7">
    <name type="scientific">Candidatus Woesebacteria bacterium CG_4_10_14_0_2_um_filter_39_14</name>
    <dbReference type="NCBI Taxonomy" id="1975054"/>
    <lineage>
        <taxon>Bacteria</taxon>
        <taxon>Candidatus Woeseibacteriota</taxon>
    </lineage>
</organism>
<proteinExistence type="inferred from homology"/>
<dbReference type="SUPFAM" id="SSF50249">
    <property type="entry name" value="Nucleic acid-binding proteins"/>
    <property type="match status" value="6"/>
</dbReference>
<gene>
    <name evidence="6" type="ORF">COY29_00640</name>
</gene>
<dbReference type="PANTHER" id="PTHR10724:SF7">
    <property type="entry name" value="SMALL RIBOSOMAL SUBUNIT PROTEIN BS1C"/>
    <property type="match status" value="1"/>
</dbReference>
<keyword evidence="2" id="KW-0689">Ribosomal protein</keyword>
<dbReference type="PRINTS" id="PR00681">
    <property type="entry name" value="RIBOSOMALS1"/>
</dbReference>
<evidence type="ECO:0000313" key="7">
    <source>
        <dbReference type="Proteomes" id="UP000229753"/>
    </source>
</evidence>
<feature type="domain" description="S1 motif" evidence="5">
    <location>
        <begin position="300"/>
        <end position="363"/>
    </location>
</feature>
<evidence type="ECO:0000256" key="2">
    <source>
        <dbReference type="ARBA" id="ARBA00022980"/>
    </source>
</evidence>
<dbReference type="GO" id="GO:0003735">
    <property type="term" value="F:structural constituent of ribosome"/>
    <property type="evidence" value="ECO:0007669"/>
    <property type="project" value="TreeGrafter"/>
</dbReference>
<dbReference type="PROSITE" id="PS50126">
    <property type="entry name" value="S1"/>
    <property type="match status" value="6"/>
</dbReference>
<dbReference type="InterPro" id="IPR003029">
    <property type="entry name" value="S1_domain"/>
</dbReference>
<evidence type="ECO:0000256" key="1">
    <source>
        <dbReference type="ARBA" id="ARBA00006767"/>
    </source>
</evidence>
<feature type="domain" description="S1 motif" evidence="5">
    <location>
        <begin position="422"/>
        <end position="485"/>
    </location>
</feature>
<comment type="caution">
    <text evidence="6">The sequence shown here is derived from an EMBL/GenBank/DDBJ whole genome shotgun (WGS) entry which is preliminary data.</text>
</comment>
<evidence type="ECO:0000259" key="5">
    <source>
        <dbReference type="PROSITE" id="PS50126"/>
    </source>
</evidence>
<dbReference type="InterPro" id="IPR012340">
    <property type="entry name" value="NA-bd_OB-fold"/>
</dbReference>
<dbReference type="PANTHER" id="PTHR10724">
    <property type="entry name" value="30S RIBOSOMAL PROTEIN S1"/>
    <property type="match status" value="1"/>
</dbReference>
<dbReference type="SMART" id="SM00316">
    <property type="entry name" value="S1"/>
    <property type="match status" value="5"/>
</dbReference>
<comment type="similarity">
    <text evidence="1">Belongs to the bacterial ribosomal protein bS1 family.</text>
</comment>